<accession>A0A2T3W3H0</accession>
<proteinExistence type="predicted"/>
<sequence length="94" mass="10202">MLGGRPGSEWRHTNATGYVLEVTHEGQKADKFVLMGDPIQALNPGRDYQKVLALLGLTGVPKSTNIYGPRLSWYDLRGFSQVSAGSGNLTPVGW</sequence>
<protein>
    <submittedName>
        <fullName evidence="1">Uncharacterized protein</fullName>
    </submittedName>
</protein>
<dbReference type="AlphaFoldDB" id="A0A2T3W3H0"/>
<dbReference type="Proteomes" id="UP000240317">
    <property type="component" value="Unassembled WGS sequence"/>
</dbReference>
<gene>
    <name evidence="1" type="ORF">C8263_18245</name>
</gene>
<comment type="caution">
    <text evidence="1">The sequence shown here is derived from an EMBL/GenBank/DDBJ whole genome shotgun (WGS) entry which is preliminary data.</text>
</comment>
<reference evidence="1 2" key="1">
    <citation type="submission" date="2018-03" db="EMBL/GenBank/DDBJ databases">
        <title>Draft genome of Deinococcus sp. OD32.</title>
        <authorList>
            <person name="Wang X.-P."/>
            <person name="Du Z.-J."/>
        </authorList>
    </citation>
    <scope>NUCLEOTIDE SEQUENCE [LARGE SCALE GENOMIC DNA]</scope>
    <source>
        <strain evidence="1 2">OD32</strain>
    </source>
</reference>
<evidence type="ECO:0000313" key="2">
    <source>
        <dbReference type="Proteomes" id="UP000240317"/>
    </source>
</evidence>
<evidence type="ECO:0000313" key="1">
    <source>
        <dbReference type="EMBL" id="PTA66379.1"/>
    </source>
</evidence>
<name>A0A2T3W3H0_9DEIO</name>
<dbReference type="EMBL" id="PYSV01000036">
    <property type="protein sequence ID" value="PTA66379.1"/>
    <property type="molecule type" value="Genomic_DNA"/>
</dbReference>
<keyword evidence="2" id="KW-1185">Reference proteome</keyword>
<organism evidence="1 2">
    <name type="scientific">Deinococcus arcticus</name>
    <dbReference type="NCBI Taxonomy" id="2136176"/>
    <lineage>
        <taxon>Bacteria</taxon>
        <taxon>Thermotogati</taxon>
        <taxon>Deinococcota</taxon>
        <taxon>Deinococci</taxon>
        <taxon>Deinococcales</taxon>
        <taxon>Deinococcaceae</taxon>
        <taxon>Deinococcus</taxon>
    </lineage>
</organism>
<dbReference type="RefSeq" id="WP_107139550.1">
    <property type="nucleotide sequence ID" value="NZ_PYSV01000036.1"/>
</dbReference>